<dbReference type="RefSeq" id="WP_057904521.1">
    <property type="nucleotide sequence ID" value="NZ_AZDA01000053.1"/>
</dbReference>
<dbReference type="SUPFAM" id="SSF144083">
    <property type="entry name" value="Magnesium transport protein CorA, transmembrane region"/>
    <property type="match status" value="1"/>
</dbReference>
<comment type="similarity">
    <text evidence="2">Belongs to the CorA metal ion transporter (MIT) (TC 1.A.35) family.</text>
</comment>
<evidence type="ECO:0000256" key="1">
    <source>
        <dbReference type="ARBA" id="ARBA00004141"/>
    </source>
</evidence>
<accession>A0A0R1GSQ6</accession>
<dbReference type="GO" id="GO:0046873">
    <property type="term" value="F:metal ion transmembrane transporter activity"/>
    <property type="evidence" value="ECO:0007669"/>
    <property type="project" value="InterPro"/>
</dbReference>
<dbReference type="AlphaFoldDB" id="A0A0R1GSQ6"/>
<keyword evidence="5 6" id="KW-0472">Membrane</keyword>
<feature type="transmembrane region" description="Helical" evidence="6">
    <location>
        <begin position="252"/>
        <end position="272"/>
    </location>
</feature>
<dbReference type="PANTHER" id="PTHR47891:SF1">
    <property type="entry name" value="CORA-MAGNESIUM AND COBALT TRANSPORTER"/>
    <property type="match status" value="1"/>
</dbReference>
<dbReference type="GO" id="GO:0016020">
    <property type="term" value="C:membrane"/>
    <property type="evidence" value="ECO:0007669"/>
    <property type="project" value="UniProtKB-SubCell"/>
</dbReference>
<evidence type="ECO:0000256" key="6">
    <source>
        <dbReference type="SAM" id="Phobius"/>
    </source>
</evidence>
<dbReference type="Pfam" id="PF01544">
    <property type="entry name" value="CorA"/>
    <property type="match status" value="1"/>
</dbReference>
<organism evidence="7 8">
    <name type="scientific">Loigolactobacillus bifermentans DSM 20003</name>
    <dbReference type="NCBI Taxonomy" id="1423726"/>
    <lineage>
        <taxon>Bacteria</taxon>
        <taxon>Bacillati</taxon>
        <taxon>Bacillota</taxon>
        <taxon>Bacilli</taxon>
        <taxon>Lactobacillales</taxon>
        <taxon>Lactobacillaceae</taxon>
        <taxon>Loigolactobacillus</taxon>
    </lineage>
</organism>
<evidence type="ECO:0000256" key="5">
    <source>
        <dbReference type="ARBA" id="ARBA00023136"/>
    </source>
</evidence>
<evidence type="ECO:0000313" key="7">
    <source>
        <dbReference type="EMBL" id="KRK37324.1"/>
    </source>
</evidence>
<dbReference type="Gene3D" id="3.30.460.20">
    <property type="entry name" value="CorA soluble domain-like"/>
    <property type="match status" value="1"/>
</dbReference>
<reference evidence="7 8" key="1">
    <citation type="journal article" date="2015" name="Genome Announc.">
        <title>Expanding the biotechnology potential of lactobacilli through comparative genomics of 213 strains and associated genera.</title>
        <authorList>
            <person name="Sun Z."/>
            <person name="Harris H.M."/>
            <person name="McCann A."/>
            <person name="Guo C."/>
            <person name="Argimon S."/>
            <person name="Zhang W."/>
            <person name="Yang X."/>
            <person name="Jeffery I.B."/>
            <person name="Cooney J.C."/>
            <person name="Kagawa T.F."/>
            <person name="Liu W."/>
            <person name="Song Y."/>
            <person name="Salvetti E."/>
            <person name="Wrobel A."/>
            <person name="Rasinkangas P."/>
            <person name="Parkhill J."/>
            <person name="Rea M.C."/>
            <person name="O'Sullivan O."/>
            <person name="Ritari J."/>
            <person name="Douillard F.P."/>
            <person name="Paul Ross R."/>
            <person name="Yang R."/>
            <person name="Briner A.E."/>
            <person name="Felis G.E."/>
            <person name="de Vos W.M."/>
            <person name="Barrangou R."/>
            <person name="Klaenhammer T.R."/>
            <person name="Caufield P.W."/>
            <person name="Cui Y."/>
            <person name="Zhang H."/>
            <person name="O'Toole P.W."/>
        </authorList>
    </citation>
    <scope>NUCLEOTIDE SEQUENCE [LARGE SCALE GENOMIC DNA]</scope>
    <source>
        <strain evidence="7 8">DSM 20003</strain>
    </source>
</reference>
<dbReference type="EMBL" id="AZDA01000053">
    <property type="protein sequence ID" value="KRK37324.1"/>
    <property type="molecule type" value="Genomic_DNA"/>
</dbReference>
<protein>
    <submittedName>
        <fullName evidence="7">Mit family metal ion transporter cora</fullName>
    </submittedName>
</protein>
<keyword evidence="3 6" id="KW-0812">Transmembrane</keyword>
<dbReference type="PANTHER" id="PTHR47891">
    <property type="entry name" value="TRANSPORTER-RELATED"/>
    <property type="match status" value="1"/>
</dbReference>
<comment type="subcellular location">
    <subcellularLocation>
        <location evidence="1">Membrane</location>
        <topology evidence="1">Multi-pass membrane protein</topology>
    </subcellularLocation>
</comment>
<evidence type="ECO:0000256" key="2">
    <source>
        <dbReference type="ARBA" id="ARBA00009765"/>
    </source>
</evidence>
<dbReference type="InterPro" id="IPR047199">
    <property type="entry name" value="CorA-like"/>
</dbReference>
<dbReference type="OrthoDB" id="9803416at2"/>
<sequence>MLQTKTLWNTYQWLALTDPNEAELTTLITKYHVPRHFIKYIRNKKGRARFDYDPDHDCGLFIFKILQPNTSPENERAQTTPFVVLLIDHVLITIVQTENKKIAQVISEYHQTITASHHQKPSPFMLVMAIMFEFNNDYFDRISALDNLREQLERYKTNPSNEQILRLSELSKSMIYLKAAASGNLIAAEQLLAVADASDYANLLTKRERYWLRNLQNEFQQTKELAQVNGEIVQQVTDTYAKLLDKNLNTTMWIMTIWSLALAIPPIISGFYGMNVKLPLIGGWLDWPVSILLSAIPAATLIWSLRRRRNLSAKDL</sequence>
<dbReference type="SUPFAM" id="SSF143865">
    <property type="entry name" value="CorA soluble domain-like"/>
    <property type="match status" value="1"/>
</dbReference>
<dbReference type="InterPro" id="IPR002523">
    <property type="entry name" value="MgTranspt_CorA/ZnTranspt_ZntB"/>
</dbReference>
<name>A0A0R1GSQ6_9LACO</name>
<evidence type="ECO:0000313" key="8">
    <source>
        <dbReference type="Proteomes" id="UP000051461"/>
    </source>
</evidence>
<dbReference type="Proteomes" id="UP000051461">
    <property type="component" value="Unassembled WGS sequence"/>
</dbReference>
<keyword evidence="8" id="KW-1185">Reference proteome</keyword>
<keyword evidence="4 6" id="KW-1133">Transmembrane helix</keyword>
<gene>
    <name evidence="7" type="ORF">FC07_GL002873</name>
</gene>
<dbReference type="CDD" id="cd12827">
    <property type="entry name" value="EcCorA_ZntB-like_u2"/>
    <property type="match status" value="1"/>
</dbReference>
<dbReference type="PATRIC" id="fig|1423726.3.peg.2984"/>
<feature type="transmembrane region" description="Helical" evidence="6">
    <location>
        <begin position="284"/>
        <end position="305"/>
    </location>
</feature>
<dbReference type="Gene3D" id="1.20.58.340">
    <property type="entry name" value="Magnesium transport protein CorA, transmembrane region"/>
    <property type="match status" value="2"/>
</dbReference>
<evidence type="ECO:0000256" key="3">
    <source>
        <dbReference type="ARBA" id="ARBA00022692"/>
    </source>
</evidence>
<proteinExistence type="inferred from homology"/>
<dbReference type="InterPro" id="IPR045861">
    <property type="entry name" value="CorA_cytoplasmic_dom"/>
</dbReference>
<comment type="caution">
    <text evidence="7">The sequence shown here is derived from an EMBL/GenBank/DDBJ whole genome shotgun (WGS) entry which is preliminary data.</text>
</comment>
<evidence type="ECO:0000256" key="4">
    <source>
        <dbReference type="ARBA" id="ARBA00022989"/>
    </source>
</evidence>
<dbReference type="InterPro" id="IPR045863">
    <property type="entry name" value="CorA_TM1_TM2"/>
</dbReference>